<dbReference type="Gene3D" id="3.40.1050.10">
    <property type="entry name" value="Carbonic anhydrase"/>
    <property type="match status" value="1"/>
</dbReference>
<dbReference type="SMART" id="SM00947">
    <property type="entry name" value="Pro_CA"/>
    <property type="match status" value="1"/>
</dbReference>
<accession>A0A812R5P4</accession>
<dbReference type="Pfam" id="PF00484">
    <property type="entry name" value="Pro_CA"/>
    <property type="match status" value="1"/>
</dbReference>
<dbReference type="InterPro" id="IPR036874">
    <property type="entry name" value="Carbonic_anhydrase_sf"/>
</dbReference>
<dbReference type="PANTHER" id="PTHR11002:SF76">
    <property type="entry name" value="CARBONIC ANHYDRASE"/>
    <property type="match status" value="1"/>
</dbReference>
<dbReference type="SUPFAM" id="SSF53056">
    <property type="entry name" value="beta-carbonic anhydrase, cab"/>
    <property type="match status" value="1"/>
</dbReference>
<gene>
    <name evidence="9" type="primary">mtcA2</name>
    <name evidence="9" type="ORF">SPIL2461_LOCUS10311</name>
</gene>
<dbReference type="PANTHER" id="PTHR11002">
    <property type="entry name" value="CARBONIC ANHYDRASE"/>
    <property type="match status" value="1"/>
</dbReference>
<feature type="binding site" evidence="7">
    <location>
        <position position="103"/>
    </location>
    <ligand>
        <name>Zn(2+)</name>
        <dbReference type="ChEBI" id="CHEBI:29105"/>
    </ligand>
</feature>
<evidence type="ECO:0000256" key="8">
    <source>
        <dbReference type="RuleBase" id="RU003956"/>
    </source>
</evidence>
<comment type="caution">
    <text evidence="9">The sequence shown here is derived from an EMBL/GenBank/DDBJ whole genome shotgun (WGS) entry which is preliminary data.</text>
</comment>
<reference evidence="9" key="1">
    <citation type="submission" date="2021-02" db="EMBL/GenBank/DDBJ databases">
        <authorList>
            <person name="Dougan E. K."/>
            <person name="Rhodes N."/>
            <person name="Thang M."/>
            <person name="Chan C."/>
        </authorList>
    </citation>
    <scope>NUCLEOTIDE SEQUENCE</scope>
</reference>
<dbReference type="EC" id="4.2.1.1" evidence="2 8"/>
<comment type="cofactor">
    <cofactor evidence="7">
        <name>Zn(2+)</name>
        <dbReference type="ChEBI" id="CHEBI:29105"/>
    </cofactor>
    <text evidence="7">Binds 1 zinc ion per subunit.</text>
</comment>
<dbReference type="OrthoDB" id="10248475at2759"/>
<comment type="similarity">
    <text evidence="1 8">Belongs to the beta-class carbonic anhydrase family.</text>
</comment>
<organism evidence="9 10">
    <name type="scientific">Symbiodinium pilosum</name>
    <name type="common">Dinoflagellate</name>
    <dbReference type="NCBI Taxonomy" id="2952"/>
    <lineage>
        <taxon>Eukaryota</taxon>
        <taxon>Sar</taxon>
        <taxon>Alveolata</taxon>
        <taxon>Dinophyceae</taxon>
        <taxon>Suessiales</taxon>
        <taxon>Symbiodiniaceae</taxon>
        <taxon>Symbiodinium</taxon>
    </lineage>
</organism>
<keyword evidence="5 8" id="KW-0456">Lyase</keyword>
<evidence type="ECO:0000313" key="9">
    <source>
        <dbReference type="EMBL" id="CAE7419091.1"/>
    </source>
</evidence>
<evidence type="ECO:0000256" key="1">
    <source>
        <dbReference type="ARBA" id="ARBA00006217"/>
    </source>
</evidence>
<dbReference type="Proteomes" id="UP000649617">
    <property type="component" value="Unassembled WGS sequence"/>
</dbReference>
<dbReference type="GO" id="GO:0008270">
    <property type="term" value="F:zinc ion binding"/>
    <property type="evidence" value="ECO:0007669"/>
    <property type="project" value="UniProtKB-UniRule"/>
</dbReference>
<dbReference type="EMBL" id="CAJNIZ010018982">
    <property type="protein sequence ID" value="CAE7419091.1"/>
    <property type="molecule type" value="Genomic_DNA"/>
</dbReference>
<evidence type="ECO:0000256" key="3">
    <source>
        <dbReference type="ARBA" id="ARBA00022723"/>
    </source>
</evidence>
<name>A0A812R5P4_SYMPI</name>
<feature type="binding site" evidence="7">
    <location>
        <position position="44"/>
    </location>
    <ligand>
        <name>Zn(2+)</name>
        <dbReference type="ChEBI" id="CHEBI:29105"/>
    </ligand>
</feature>
<evidence type="ECO:0000256" key="5">
    <source>
        <dbReference type="ARBA" id="ARBA00023239"/>
    </source>
</evidence>
<evidence type="ECO:0000256" key="2">
    <source>
        <dbReference type="ARBA" id="ARBA00012925"/>
    </source>
</evidence>
<keyword evidence="3 7" id="KW-0479">Metal-binding</keyword>
<sequence>VALKLLKEGNGRFVGGTAVANRISPEVRKSMDSSQPPHTAIIGCADSKVPLETIFDALPGDLFVLRNSGNTCTHAQGSVVSSLEFCIDKLQTRLILVLGHTQCDAIARAAEAHRSPGSAPAGKSERGKAASEALVEGIATSVSAAISELGPTASTEDIVGRATTWNVFHTIQCLLQYSAPVREKARVCSMVDYSCYCCHGTSANFIHSIIVNEILGLMNVLM</sequence>
<keyword evidence="4 7" id="KW-0862">Zinc</keyword>
<dbReference type="InterPro" id="IPR001765">
    <property type="entry name" value="Carbonic_anhydrase"/>
</dbReference>
<feature type="binding site" evidence="7">
    <location>
        <position position="46"/>
    </location>
    <ligand>
        <name>Zn(2+)</name>
        <dbReference type="ChEBI" id="CHEBI:29105"/>
    </ligand>
</feature>
<dbReference type="AlphaFoldDB" id="A0A812R5P4"/>
<feature type="non-terminal residue" evidence="9">
    <location>
        <position position="1"/>
    </location>
</feature>
<evidence type="ECO:0000256" key="7">
    <source>
        <dbReference type="PIRSR" id="PIRSR601765-1"/>
    </source>
</evidence>
<dbReference type="GO" id="GO:0004089">
    <property type="term" value="F:carbonate dehydratase activity"/>
    <property type="evidence" value="ECO:0007669"/>
    <property type="project" value="UniProtKB-UniRule"/>
</dbReference>
<comment type="catalytic activity">
    <reaction evidence="6 8">
        <text>hydrogencarbonate + H(+) = CO2 + H2O</text>
        <dbReference type="Rhea" id="RHEA:10748"/>
        <dbReference type="ChEBI" id="CHEBI:15377"/>
        <dbReference type="ChEBI" id="CHEBI:15378"/>
        <dbReference type="ChEBI" id="CHEBI:16526"/>
        <dbReference type="ChEBI" id="CHEBI:17544"/>
        <dbReference type="EC" id="4.2.1.1"/>
    </reaction>
</comment>
<protein>
    <recommendedName>
        <fullName evidence="2 8">Carbonic anhydrase</fullName>
        <ecNumber evidence="2 8">4.2.1.1</ecNumber>
    </recommendedName>
    <alternativeName>
        <fullName evidence="8">Carbonate dehydratase</fullName>
    </alternativeName>
</protein>
<feature type="binding site" evidence="7">
    <location>
        <position position="100"/>
    </location>
    <ligand>
        <name>Zn(2+)</name>
        <dbReference type="ChEBI" id="CHEBI:29105"/>
    </ligand>
</feature>
<evidence type="ECO:0000256" key="6">
    <source>
        <dbReference type="ARBA" id="ARBA00048348"/>
    </source>
</evidence>
<comment type="function">
    <text evidence="8">Reversible hydration of carbon dioxide.</text>
</comment>
<evidence type="ECO:0000256" key="4">
    <source>
        <dbReference type="ARBA" id="ARBA00022833"/>
    </source>
</evidence>
<keyword evidence="10" id="KW-1185">Reference proteome</keyword>
<evidence type="ECO:0000313" key="10">
    <source>
        <dbReference type="Proteomes" id="UP000649617"/>
    </source>
</evidence>
<proteinExistence type="inferred from homology"/>